<keyword evidence="5" id="KW-0800">Toxin</keyword>
<sequence length="99" mass="11271">MDLSFWSKLFDISSREDVAFHESIINNDISVVKKILESKINLDSKSHMERTACHWAAMYGHSEILAILIQAKCDIETTDKFGMTPLLVGCWYGHPEVVN</sequence>
<organism evidence="9 10">
    <name type="scientific">Leptotrombidium deliense</name>
    <dbReference type="NCBI Taxonomy" id="299467"/>
    <lineage>
        <taxon>Eukaryota</taxon>
        <taxon>Metazoa</taxon>
        <taxon>Ecdysozoa</taxon>
        <taxon>Arthropoda</taxon>
        <taxon>Chelicerata</taxon>
        <taxon>Arachnida</taxon>
        <taxon>Acari</taxon>
        <taxon>Acariformes</taxon>
        <taxon>Trombidiformes</taxon>
        <taxon>Prostigmata</taxon>
        <taxon>Anystina</taxon>
        <taxon>Parasitengona</taxon>
        <taxon>Trombiculoidea</taxon>
        <taxon>Trombiculidae</taxon>
        <taxon>Leptotrombidium</taxon>
    </lineage>
</organism>
<keyword evidence="5" id="KW-0638">Presynaptic neurotoxin</keyword>
<dbReference type="GO" id="GO:0070531">
    <property type="term" value="C:BRCA1-A complex"/>
    <property type="evidence" value="ECO:0007669"/>
    <property type="project" value="TreeGrafter"/>
</dbReference>
<accession>A0A443SN70</accession>
<dbReference type="OrthoDB" id="6537951at2759"/>
<keyword evidence="7" id="KW-1053">Target membrane</keyword>
<dbReference type="PANTHER" id="PTHR24171:SF8">
    <property type="entry name" value="BRCA1-ASSOCIATED RING DOMAIN PROTEIN 1"/>
    <property type="match status" value="1"/>
</dbReference>
<dbReference type="GO" id="GO:0085020">
    <property type="term" value="P:protein K6-linked ubiquitination"/>
    <property type="evidence" value="ECO:0007669"/>
    <property type="project" value="TreeGrafter"/>
</dbReference>
<dbReference type="GO" id="GO:0044218">
    <property type="term" value="C:other organism cell membrane"/>
    <property type="evidence" value="ECO:0007669"/>
    <property type="project" value="UniProtKB-KW"/>
</dbReference>
<evidence type="ECO:0000256" key="5">
    <source>
        <dbReference type="ARBA" id="ARBA00023028"/>
    </source>
</evidence>
<keyword evidence="6 8" id="KW-0040">ANK repeat</keyword>
<evidence type="ECO:0000256" key="7">
    <source>
        <dbReference type="ARBA" id="ARBA00023298"/>
    </source>
</evidence>
<dbReference type="VEuPathDB" id="VectorBase:LDEU003059"/>
<dbReference type="AlphaFoldDB" id="A0A443SN70"/>
<keyword evidence="3" id="KW-1052">Target cell membrane</keyword>
<dbReference type="PANTHER" id="PTHR24171">
    <property type="entry name" value="ANKYRIN REPEAT DOMAIN-CONTAINING PROTEIN 39-RELATED"/>
    <property type="match status" value="1"/>
</dbReference>
<dbReference type="SUPFAM" id="SSF48403">
    <property type="entry name" value="Ankyrin repeat"/>
    <property type="match status" value="1"/>
</dbReference>
<name>A0A443SN70_9ACAR</name>
<keyword evidence="10" id="KW-1185">Reference proteome</keyword>
<reference evidence="9 10" key="1">
    <citation type="journal article" date="2018" name="Gigascience">
        <title>Genomes of trombidid mites reveal novel predicted allergens and laterally-transferred genes associated with secondary metabolism.</title>
        <authorList>
            <person name="Dong X."/>
            <person name="Chaisiri K."/>
            <person name="Xia D."/>
            <person name="Armstrong S.D."/>
            <person name="Fang Y."/>
            <person name="Donnelly M.J."/>
            <person name="Kadowaki T."/>
            <person name="McGarry J.W."/>
            <person name="Darby A.C."/>
            <person name="Makepeace B.L."/>
        </authorList>
    </citation>
    <scope>NUCLEOTIDE SEQUENCE [LARGE SCALE GENOMIC DNA]</scope>
    <source>
        <strain evidence="9">UoL-UT</strain>
    </source>
</reference>
<feature type="non-terminal residue" evidence="9">
    <location>
        <position position="99"/>
    </location>
</feature>
<dbReference type="GO" id="GO:0044231">
    <property type="term" value="C:host cell presynaptic membrane"/>
    <property type="evidence" value="ECO:0007669"/>
    <property type="project" value="UniProtKB-KW"/>
</dbReference>
<dbReference type="PROSITE" id="PS50088">
    <property type="entry name" value="ANK_REPEAT"/>
    <property type="match status" value="1"/>
</dbReference>
<feature type="repeat" description="ANK" evidence="8">
    <location>
        <begin position="48"/>
        <end position="80"/>
    </location>
</feature>
<keyword evidence="7" id="KW-0472">Membrane</keyword>
<evidence type="ECO:0000256" key="4">
    <source>
        <dbReference type="ARBA" id="ARBA00022737"/>
    </source>
</evidence>
<dbReference type="InterPro" id="IPR002110">
    <property type="entry name" value="Ankyrin_rpt"/>
</dbReference>
<keyword evidence="5" id="KW-0528">Neurotoxin</keyword>
<keyword evidence="2" id="KW-0268">Exocytosis</keyword>
<keyword evidence="4" id="KW-0677">Repeat</keyword>
<evidence type="ECO:0000313" key="9">
    <source>
        <dbReference type="EMBL" id="RWS28981.1"/>
    </source>
</evidence>
<dbReference type="Pfam" id="PF12796">
    <property type="entry name" value="Ank_2"/>
    <property type="match status" value="1"/>
</dbReference>
<proteinExistence type="predicted"/>
<dbReference type="GO" id="GO:0031436">
    <property type="term" value="C:BRCA1-BARD1 complex"/>
    <property type="evidence" value="ECO:0007669"/>
    <property type="project" value="TreeGrafter"/>
</dbReference>
<evidence type="ECO:0000256" key="8">
    <source>
        <dbReference type="PROSITE-ProRule" id="PRU00023"/>
    </source>
</evidence>
<gene>
    <name evidence="9" type="ORF">B4U80_13664</name>
</gene>
<evidence type="ECO:0000256" key="3">
    <source>
        <dbReference type="ARBA" id="ARBA00022537"/>
    </source>
</evidence>
<dbReference type="STRING" id="299467.A0A443SN70"/>
<evidence type="ECO:0000256" key="6">
    <source>
        <dbReference type="ARBA" id="ARBA00023043"/>
    </source>
</evidence>
<protein>
    <submittedName>
        <fullName evidence="9">Ankyrin repeat and death domain-containing protein 1A-like protein</fullName>
    </submittedName>
</protein>
<evidence type="ECO:0000256" key="1">
    <source>
        <dbReference type="ARBA" id="ARBA00004175"/>
    </source>
</evidence>
<dbReference type="GO" id="GO:0006887">
    <property type="term" value="P:exocytosis"/>
    <property type="evidence" value="ECO:0007669"/>
    <property type="project" value="UniProtKB-KW"/>
</dbReference>
<dbReference type="Gene3D" id="1.25.40.20">
    <property type="entry name" value="Ankyrin repeat-containing domain"/>
    <property type="match status" value="1"/>
</dbReference>
<dbReference type="InterPro" id="IPR036770">
    <property type="entry name" value="Ankyrin_rpt-contain_sf"/>
</dbReference>
<dbReference type="Proteomes" id="UP000288716">
    <property type="component" value="Unassembled WGS sequence"/>
</dbReference>
<evidence type="ECO:0000256" key="2">
    <source>
        <dbReference type="ARBA" id="ARBA00022483"/>
    </source>
</evidence>
<comment type="subcellular location">
    <subcellularLocation>
        <location evidence="1">Target cell membrane</location>
    </subcellularLocation>
</comment>
<dbReference type="SMART" id="SM00248">
    <property type="entry name" value="ANK"/>
    <property type="match status" value="2"/>
</dbReference>
<dbReference type="EMBL" id="NCKV01001117">
    <property type="protein sequence ID" value="RWS28981.1"/>
    <property type="molecule type" value="Genomic_DNA"/>
</dbReference>
<comment type="caution">
    <text evidence="9">The sequence shown here is derived from an EMBL/GenBank/DDBJ whole genome shotgun (WGS) entry which is preliminary data.</text>
</comment>
<evidence type="ECO:0000313" key="10">
    <source>
        <dbReference type="Proteomes" id="UP000288716"/>
    </source>
</evidence>
<dbReference type="GO" id="GO:0004842">
    <property type="term" value="F:ubiquitin-protein transferase activity"/>
    <property type="evidence" value="ECO:0007669"/>
    <property type="project" value="TreeGrafter"/>
</dbReference>